<organism evidence="1 2">
    <name type="scientific">Hymenobacter fodinae</name>
    <dbReference type="NCBI Taxonomy" id="2510796"/>
    <lineage>
        <taxon>Bacteria</taxon>
        <taxon>Pseudomonadati</taxon>
        <taxon>Bacteroidota</taxon>
        <taxon>Cytophagia</taxon>
        <taxon>Cytophagales</taxon>
        <taxon>Hymenobacteraceae</taxon>
        <taxon>Hymenobacter</taxon>
    </lineage>
</organism>
<name>A0A4Z0P7C7_9BACT</name>
<dbReference type="EMBL" id="SRLA01000002">
    <property type="protein sequence ID" value="TGE08263.1"/>
    <property type="molecule type" value="Genomic_DNA"/>
</dbReference>
<dbReference type="RefSeq" id="WP_135434125.1">
    <property type="nucleotide sequence ID" value="NZ_SRLA01000002.1"/>
</dbReference>
<protein>
    <submittedName>
        <fullName evidence="1">Uncharacterized protein</fullName>
    </submittedName>
</protein>
<dbReference type="Proteomes" id="UP000298337">
    <property type="component" value="Unassembled WGS sequence"/>
</dbReference>
<evidence type="ECO:0000313" key="1">
    <source>
        <dbReference type="EMBL" id="TGE08263.1"/>
    </source>
</evidence>
<sequence length="154" mass="17139">MQPLDYSGALDYLIDLGTRHKAIKESRSGVSDPDPNGASLWPLLFIEEDTQADELNPSADVYLFAFQILTKDRHGKATKRELLQLTKRIGDELIAQIRDEGVIVLVEKPNKLSLGGDASDSLATGWRYEVRLHVMSDLDRNAVAAQFEPYSPAQ</sequence>
<keyword evidence="2" id="KW-1185">Reference proteome</keyword>
<reference evidence="1 2" key="1">
    <citation type="submission" date="2019-04" db="EMBL/GenBank/DDBJ databases">
        <authorList>
            <person name="Feng G."/>
            <person name="Zhang J."/>
            <person name="Zhu H."/>
        </authorList>
    </citation>
    <scope>NUCLEOTIDE SEQUENCE [LARGE SCALE GENOMIC DNA]</scope>
    <source>
        <strain evidence="1 2">92R-1</strain>
    </source>
</reference>
<dbReference type="AlphaFoldDB" id="A0A4Z0P7C7"/>
<accession>A0A4Z0P7C7</accession>
<proteinExistence type="predicted"/>
<gene>
    <name evidence="1" type="ORF">EU556_11110</name>
</gene>
<comment type="caution">
    <text evidence="1">The sequence shown here is derived from an EMBL/GenBank/DDBJ whole genome shotgun (WGS) entry which is preliminary data.</text>
</comment>
<evidence type="ECO:0000313" key="2">
    <source>
        <dbReference type="Proteomes" id="UP000298337"/>
    </source>
</evidence>